<evidence type="ECO:0000256" key="2">
    <source>
        <dbReference type="ARBA" id="ARBA00022679"/>
    </source>
</evidence>
<feature type="domain" description="Ketosynthase family 3 (KS3)" evidence="4">
    <location>
        <begin position="1"/>
        <end position="392"/>
    </location>
</feature>
<dbReference type="Pfam" id="PF02801">
    <property type="entry name" value="Ketoacyl-synt_C"/>
    <property type="match status" value="1"/>
</dbReference>
<evidence type="ECO:0000313" key="5">
    <source>
        <dbReference type="EMBL" id="GJG28217.1"/>
    </source>
</evidence>
<dbReference type="SUPFAM" id="SSF53901">
    <property type="entry name" value="Thiolase-like"/>
    <property type="match status" value="2"/>
</dbReference>
<comment type="caution">
    <text evidence="5">The sequence shown here is derived from an EMBL/GenBank/DDBJ whole genome shotgun (WGS) entry which is preliminary data.</text>
</comment>
<dbReference type="InterPro" id="IPR020841">
    <property type="entry name" value="PKS_Beta-ketoAc_synthase_dom"/>
</dbReference>
<dbReference type="GO" id="GO:0005829">
    <property type="term" value="C:cytosol"/>
    <property type="evidence" value="ECO:0007669"/>
    <property type="project" value="TreeGrafter"/>
</dbReference>
<evidence type="ECO:0000256" key="1">
    <source>
        <dbReference type="ARBA" id="ARBA00008467"/>
    </source>
</evidence>
<dbReference type="PROSITE" id="PS52004">
    <property type="entry name" value="KS3_2"/>
    <property type="match status" value="1"/>
</dbReference>
<dbReference type="PANTHER" id="PTHR11712">
    <property type="entry name" value="POLYKETIDE SYNTHASE-RELATED"/>
    <property type="match status" value="1"/>
</dbReference>
<proteinExistence type="inferred from homology"/>
<dbReference type="Gene3D" id="3.40.47.10">
    <property type="match status" value="1"/>
</dbReference>
<dbReference type="RefSeq" id="WP_006282145.1">
    <property type="nucleotide sequence ID" value="NZ_BPTR01000001.1"/>
</dbReference>
<gene>
    <name evidence="5" type="ORF">PRRU23_19170</name>
</gene>
<dbReference type="SMART" id="SM00825">
    <property type="entry name" value="PKS_KS"/>
    <property type="match status" value="1"/>
</dbReference>
<organism evidence="5 6">
    <name type="scientific">Segatella bryantii</name>
    <name type="common">Prevotella bryantii</name>
    <dbReference type="NCBI Taxonomy" id="77095"/>
    <lineage>
        <taxon>Bacteria</taxon>
        <taxon>Pseudomonadati</taxon>
        <taxon>Bacteroidota</taxon>
        <taxon>Bacteroidia</taxon>
        <taxon>Bacteroidales</taxon>
        <taxon>Prevotellaceae</taxon>
        <taxon>Segatella</taxon>
    </lineage>
</organism>
<accession>A0AA37HYH7</accession>
<dbReference type="Proteomes" id="UP000887043">
    <property type="component" value="Unassembled WGS sequence"/>
</dbReference>
<reference evidence="5" key="1">
    <citation type="submission" date="2021-08" db="EMBL/GenBank/DDBJ databases">
        <title>Prevotella lacticifex sp. nov., isolated from rumen of cow.</title>
        <authorList>
            <person name="Shinkai T."/>
            <person name="Ikeyama N."/>
            <person name="Kumagai M."/>
            <person name="Ohmori H."/>
            <person name="Sakamoto M."/>
            <person name="Ohkuma M."/>
            <person name="Mitsumori M."/>
        </authorList>
    </citation>
    <scope>NUCLEOTIDE SEQUENCE</scope>
    <source>
        <strain evidence="5">DSM 11371</strain>
    </source>
</reference>
<dbReference type="GO" id="GO:0004315">
    <property type="term" value="F:3-oxoacyl-[acyl-carrier-protein] synthase activity"/>
    <property type="evidence" value="ECO:0007669"/>
    <property type="project" value="TreeGrafter"/>
</dbReference>
<sequence>MTKHVFISGAGVISAIGKNQTEMLSSLQESRSGIAAPVYLKTTHLEFPLGEVKATNEELAALLHRPVTQAVSRTALLGMVAVQEALTDARLDGSQRIAFISGTTVAGMDQTECYYPDTLSADMICQHPCGNSTNSIADHFGCFDYTTTASTACSSALNAIILGKLLIESGRYDIVVAGGTESLSKFHLNGFKSLLILDEQPCRPFDKTRAGLNLGEGAAYVVLESEASVKQRNIHPRFILEGAGNACDAFHSTASSEHGDGAYLAMSQALTDAHLLPQDIDYINAHGTATPNNDTSESEAIRRVFGEAIPPVSSTKGLTGHTTSASGSIECVCCMLALAHQFIPLNANWQEADENCIIPFTDDKNQTAHDLRHVMCNAFGFGGNDSSIIIGTYHE</sequence>
<evidence type="ECO:0000313" key="6">
    <source>
        <dbReference type="Proteomes" id="UP000887043"/>
    </source>
</evidence>
<name>A0AA37HYH7_SEGBR</name>
<evidence type="ECO:0000256" key="3">
    <source>
        <dbReference type="RuleBase" id="RU003694"/>
    </source>
</evidence>
<dbReference type="InterPro" id="IPR016039">
    <property type="entry name" value="Thiolase-like"/>
</dbReference>
<protein>
    <submittedName>
        <fullName evidence="5">Beta-ACP synthase</fullName>
    </submittedName>
</protein>
<dbReference type="InterPro" id="IPR014030">
    <property type="entry name" value="Ketoacyl_synth_N"/>
</dbReference>
<dbReference type="EMBL" id="BPTR01000001">
    <property type="protein sequence ID" value="GJG28217.1"/>
    <property type="molecule type" value="Genomic_DNA"/>
</dbReference>
<dbReference type="InterPro" id="IPR014031">
    <property type="entry name" value="Ketoacyl_synth_C"/>
</dbReference>
<dbReference type="InterPro" id="IPR000794">
    <property type="entry name" value="Beta-ketoacyl_synthase"/>
</dbReference>
<dbReference type="GO" id="GO:0006633">
    <property type="term" value="P:fatty acid biosynthetic process"/>
    <property type="evidence" value="ECO:0007669"/>
    <property type="project" value="TreeGrafter"/>
</dbReference>
<dbReference type="AlphaFoldDB" id="A0AA37HYH7"/>
<keyword evidence="2 3" id="KW-0808">Transferase</keyword>
<dbReference type="PANTHER" id="PTHR11712:SF320">
    <property type="entry name" value="BETA-KETOACYL SYNTHASE"/>
    <property type="match status" value="1"/>
</dbReference>
<dbReference type="Pfam" id="PF00109">
    <property type="entry name" value="ketoacyl-synt"/>
    <property type="match status" value="1"/>
</dbReference>
<dbReference type="CDD" id="cd00834">
    <property type="entry name" value="KAS_I_II"/>
    <property type="match status" value="1"/>
</dbReference>
<evidence type="ECO:0000259" key="4">
    <source>
        <dbReference type="PROSITE" id="PS52004"/>
    </source>
</evidence>
<comment type="similarity">
    <text evidence="1 3">Belongs to the thiolase-like superfamily. Beta-ketoacyl-ACP synthases family.</text>
</comment>